<evidence type="ECO:0000256" key="2">
    <source>
        <dbReference type="PROSITE-ProRule" id="PRU00409"/>
    </source>
</evidence>
<proteinExistence type="predicted"/>
<gene>
    <name evidence="4" type="ORF">AABB28_17280</name>
</gene>
<dbReference type="SMART" id="SM00881">
    <property type="entry name" value="CoA_binding"/>
    <property type="match status" value="1"/>
</dbReference>
<dbReference type="PANTHER" id="PTHR42793">
    <property type="entry name" value="COA BINDING DOMAIN CONTAINING PROTEIN"/>
    <property type="match status" value="1"/>
</dbReference>
<dbReference type="GO" id="GO:0006099">
    <property type="term" value="P:tricarboxylic acid cycle"/>
    <property type="evidence" value="ECO:0007669"/>
    <property type="project" value="UniProtKB-KW"/>
</dbReference>
<dbReference type="GO" id="GO:0016874">
    <property type="term" value="F:ligase activity"/>
    <property type="evidence" value="ECO:0007669"/>
    <property type="project" value="UniProtKB-KW"/>
</dbReference>
<dbReference type="InterPro" id="IPR016102">
    <property type="entry name" value="Succinyl-CoA_synth-like"/>
</dbReference>
<feature type="domain" description="ATP-grasp" evidence="3">
    <location>
        <begin position="479"/>
        <end position="673"/>
    </location>
</feature>
<dbReference type="InterPro" id="IPR036291">
    <property type="entry name" value="NAD(P)-bd_dom_sf"/>
</dbReference>
<evidence type="ECO:0000259" key="3">
    <source>
        <dbReference type="PROSITE" id="PS50975"/>
    </source>
</evidence>
<dbReference type="EMBL" id="CP151762">
    <property type="protein sequence ID" value="WZU63562.1"/>
    <property type="molecule type" value="Genomic_DNA"/>
</dbReference>
<dbReference type="SUPFAM" id="SSF51735">
    <property type="entry name" value="NAD(P)-binding Rossmann-fold domains"/>
    <property type="match status" value="1"/>
</dbReference>
<dbReference type="Pfam" id="PF13607">
    <property type="entry name" value="Succ_CoA_lig"/>
    <property type="match status" value="1"/>
</dbReference>
<dbReference type="GO" id="GO:0046872">
    <property type="term" value="F:metal ion binding"/>
    <property type="evidence" value="ECO:0007669"/>
    <property type="project" value="InterPro"/>
</dbReference>
<evidence type="ECO:0000313" key="5">
    <source>
        <dbReference type="Proteomes" id="UP001451782"/>
    </source>
</evidence>
<dbReference type="KEGG" id="yag:AABB28_17280"/>
<dbReference type="Gene3D" id="3.40.50.720">
    <property type="entry name" value="NAD(P)-binding Rossmann-like Domain"/>
    <property type="match status" value="1"/>
</dbReference>
<keyword evidence="1" id="KW-0816">Tricarboxylic acid cycle</keyword>
<dbReference type="Gene3D" id="3.30.1490.20">
    <property type="entry name" value="ATP-grasp fold, A domain"/>
    <property type="match status" value="1"/>
</dbReference>
<dbReference type="InterPro" id="IPR011761">
    <property type="entry name" value="ATP-grasp"/>
</dbReference>
<dbReference type="PANTHER" id="PTHR42793:SF4">
    <property type="entry name" value="BLL6376 PROTEIN"/>
    <property type="match status" value="1"/>
</dbReference>
<dbReference type="RefSeq" id="WP_342069943.1">
    <property type="nucleotide sequence ID" value="NZ_CP151762.1"/>
</dbReference>
<dbReference type="FunFam" id="3.40.50.261:FF:000021">
    <property type="entry name" value="Acetyl-CoA synthetase, putative"/>
    <property type="match status" value="1"/>
</dbReference>
<dbReference type="Proteomes" id="UP001451782">
    <property type="component" value="Chromosome"/>
</dbReference>
<protein>
    <submittedName>
        <fullName evidence="4">Acetate--CoA ligase family protein</fullName>
    </submittedName>
</protein>
<reference evidence="4 5" key="1">
    <citation type="submission" date="2024-04" db="EMBL/GenBank/DDBJ databases">
        <title>Phylogenomic analyses of a clade within the roseobacter group suggest taxonomic reassignments of species of the genera Aestuariivita, Citreicella, Loktanella, Nautella, Pelagibaca, Ruegeria, Thalassobius, Thiobacimonas and Tropicibacter, and the proposal o.</title>
        <authorList>
            <person name="Jeon C.O."/>
        </authorList>
    </citation>
    <scope>NUCLEOTIDE SEQUENCE [LARGE SCALE GENOMIC DNA]</scope>
    <source>
        <strain evidence="4 5">G8-12</strain>
    </source>
</reference>
<evidence type="ECO:0000256" key="1">
    <source>
        <dbReference type="ARBA" id="ARBA00022532"/>
    </source>
</evidence>
<keyword evidence="5" id="KW-1185">Reference proteome</keyword>
<organism evidence="4 5">
    <name type="scientific">Yoonia algicola</name>
    <dbReference type="NCBI Taxonomy" id="3137368"/>
    <lineage>
        <taxon>Bacteria</taxon>
        <taxon>Pseudomonadati</taxon>
        <taxon>Pseudomonadota</taxon>
        <taxon>Alphaproteobacteria</taxon>
        <taxon>Rhodobacterales</taxon>
        <taxon>Paracoccaceae</taxon>
        <taxon>Yoonia</taxon>
    </lineage>
</organism>
<dbReference type="Pfam" id="PF13380">
    <property type="entry name" value="CoA_binding_2"/>
    <property type="match status" value="1"/>
</dbReference>
<dbReference type="Pfam" id="PF13549">
    <property type="entry name" value="ATP-grasp_5"/>
    <property type="match status" value="1"/>
</dbReference>
<keyword evidence="4" id="KW-0436">Ligase</keyword>
<dbReference type="Gene3D" id="3.30.470.20">
    <property type="entry name" value="ATP-grasp fold, B domain"/>
    <property type="match status" value="1"/>
</dbReference>
<dbReference type="Gene3D" id="3.40.50.261">
    <property type="entry name" value="Succinyl-CoA synthetase domains"/>
    <property type="match status" value="2"/>
</dbReference>
<dbReference type="InterPro" id="IPR032875">
    <property type="entry name" value="Succ_CoA_lig_flav_dom"/>
</dbReference>
<accession>A0AAN0M6N6</accession>
<dbReference type="GO" id="GO:0005524">
    <property type="term" value="F:ATP binding"/>
    <property type="evidence" value="ECO:0007669"/>
    <property type="project" value="UniProtKB-UniRule"/>
</dbReference>
<dbReference type="InterPro" id="IPR003781">
    <property type="entry name" value="CoA-bd"/>
</dbReference>
<sequence length="676" mass="69840">MDRLKRLFNPCSIAVIGGGAWGAEVIRQCQKIGFAGDIWVVHPTKEDVVGLAPFREIADLPAAPDAVFIGVNRHATVAVVAALAAIGAGGAICFASGFSEAAHEIADGDDLQQALLVAAGDMPVIGPNCYGFLNYLDGVALWPDQHGGLRVNSGVALIAQSSNVAINLTMQTRGLPIAYVATVGNQAQTGLSEIGQTLLANPKVTALGLYLEGLDDLAGFVELAAAARRSGKPIVALKTGKSEQAQRAAISHTASLAGSDAGADALFDRLGIGRVSSLSTFLETLKLLHVVGPMGEATVASMSCSGGEASLMADMAHGQSISFPTLSASQQVDLRNTLGPIVALANPLDYHTFIWGNEDAMTATFSAMMSPQMALGVVILDFPRRDRCTSPAWDLVLNAVERAQAQTGRPIAVLSSLVESLPEDVAIDLVTRGIVPLCGMAEAIEAIEVAARVAKTRGSGVFVPPAVRPAKILSEAEAKQVLQGYGLPIPRSEYVTDIRHLADAGQAVGFPVVLKGTGIAHKTDVGAVVVGIADADALTAAARAMPTDRFLVEQMITEVTVELLVGVVLDPAHGYVLTLAAGGTLTEILADSASLILPVDADDITQALAGLRIAPVLEGYRGAAAVNLGAIIDAVLAVQSYVVANTPIEVEINPLMCGPNGAIAADALITTGERHD</sequence>
<dbReference type="PROSITE" id="PS50975">
    <property type="entry name" value="ATP_GRASP"/>
    <property type="match status" value="1"/>
</dbReference>
<dbReference type="SUPFAM" id="SSF56059">
    <property type="entry name" value="Glutathione synthetase ATP-binding domain-like"/>
    <property type="match status" value="1"/>
</dbReference>
<name>A0AAN0M6N6_9RHOB</name>
<keyword evidence="2" id="KW-0067">ATP-binding</keyword>
<dbReference type="AlphaFoldDB" id="A0AAN0M6N6"/>
<dbReference type="InterPro" id="IPR013815">
    <property type="entry name" value="ATP_grasp_subdomain_1"/>
</dbReference>
<evidence type="ECO:0000313" key="4">
    <source>
        <dbReference type="EMBL" id="WZU63562.1"/>
    </source>
</evidence>
<keyword evidence="2" id="KW-0547">Nucleotide-binding</keyword>
<dbReference type="SUPFAM" id="SSF52210">
    <property type="entry name" value="Succinyl-CoA synthetase domains"/>
    <property type="match status" value="2"/>
</dbReference>